<sequence length="289" mass="29892">MSNGCCSQEPTSKRLEGKVAVITGGASGIGACTAKLFVKHGAKVVIADVQDDLGLSLSREIGSEDVITYVHCDVSSDSDVKNIVDTAVSKYGKLDIMFSNAGVSGGLDPRIIATDNEDFKKVFEINVFGGFLAAKHAASVMIPEKKGCILFTSSNSAAIAFPGPHAYVVSKHALNGLTKNLSAELGQHGIRVNCVSPFGIATPLMATAFGMKDADPELAKKTIEGLLGTAANLKEATLGTEDIAMAALYLASDEAKYVSGLNLVVDGGYSVTNPTISGAIQSLFASAQA</sequence>
<dbReference type="InterPro" id="IPR002347">
    <property type="entry name" value="SDR_fam"/>
</dbReference>
<dbReference type="PRINTS" id="PR00081">
    <property type="entry name" value="GDHRDH"/>
</dbReference>
<comment type="similarity">
    <text evidence="1">Belongs to the short-chain dehydrogenases/reductases (SDR) family.</text>
</comment>
<evidence type="ECO:0000256" key="1">
    <source>
        <dbReference type="ARBA" id="ARBA00006484"/>
    </source>
</evidence>
<dbReference type="Pfam" id="PF13561">
    <property type="entry name" value="adh_short_C2"/>
    <property type="match status" value="1"/>
</dbReference>
<dbReference type="PANTHER" id="PTHR43180:SF67">
    <property type="entry name" value="SECOISOLARICIRESINOL DEHYDROGENASE"/>
    <property type="match status" value="1"/>
</dbReference>
<name>A0A165U622_EUPPE</name>
<keyword evidence="2" id="KW-0560">Oxidoreductase</keyword>
<dbReference type="SUPFAM" id="SSF51735">
    <property type="entry name" value="NAD(P)-binding Rossmann-fold domains"/>
    <property type="match status" value="1"/>
</dbReference>
<organism evidence="3">
    <name type="scientific">Euphorbia peplus</name>
    <name type="common">Petty spurge</name>
    <dbReference type="NCBI Taxonomy" id="38846"/>
    <lineage>
        <taxon>Eukaryota</taxon>
        <taxon>Viridiplantae</taxon>
        <taxon>Streptophyta</taxon>
        <taxon>Embryophyta</taxon>
        <taxon>Tracheophyta</taxon>
        <taxon>Spermatophyta</taxon>
        <taxon>Magnoliopsida</taxon>
        <taxon>eudicotyledons</taxon>
        <taxon>Gunneridae</taxon>
        <taxon>Pentapetalae</taxon>
        <taxon>rosids</taxon>
        <taxon>fabids</taxon>
        <taxon>Malpighiales</taxon>
        <taxon>Euphorbiaceae</taxon>
        <taxon>Euphorbioideae</taxon>
        <taxon>Euphorbieae</taxon>
        <taxon>Euphorbia</taxon>
        <taxon>Euphorbia subgen. Esula</taxon>
        <taxon>Euphorbia sect. Tithymalus</taxon>
    </lineage>
</organism>
<dbReference type="PRINTS" id="PR00080">
    <property type="entry name" value="SDRFAMILY"/>
</dbReference>
<dbReference type="EMBL" id="KR350671">
    <property type="protein sequence ID" value="AMY98421.1"/>
    <property type="molecule type" value="mRNA"/>
</dbReference>
<dbReference type="AlphaFoldDB" id="A0A165U622"/>
<dbReference type="FunFam" id="3.40.50.720:FF:000084">
    <property type="entry name" value="Short-chain dehydrogenase reductase"/>
    <property type="match status" value="1"/>
</dbReference>
<dbReference type="PANTHER" id="PTHR43180">
    <property type="entry name" value="3-OXOACYL-(ACYL-CARRIER-PROTEIN) REDUCTASE (AFU_ORTHOLOGUE AFUA_6G11210)"/>
    <property type="match status" value="1"/>
</dbReference>
<dbReference type="GO" id="GO:0016491">
    <property type="term" value="F:oxidoreductase activity"/>
    <property type="evidence" value="ECO:0007669"/>
    <property type="project" value="UniProtKB-KW"/>
</dbReference>
<accession>A0A165U622</accession>
<reference evidence="3" key="1">
    <citation type="submission" date="2015-04" db="EMBL/GenBank/DDBJ databases">
        <title>A non-terpene synthase mediated cyclization in the biosynthesis of Euphorbia L-factors from mature seeds of Euphorbia lathyris L.</title>
        <authorList>
            <person name="Luo D."/>
            <person name="Nielsen M.T."/>
            <person name="Hamberger B."/>
            <person name="Wubshet S.G."/>
            <person name="Andersen-Ranberg J."/>
            <person name="Hallstroem B."/>
            <person name="Moeller B.L."/>
            <person name="Staerk D."/>
            <person name="Hamberger B."/>
        </authorList>
    </citation>
    <scope>NUCLEOTIDE SEQUENCE</scope>
</reference>
<protein>
    <submittedName>
        <fullName evidence="3">Short chain aldehyde dehydrogenase 1</fullName>
    </submittedName>
</protein>
<evidence type="ECO:0000313" key="3">
    <source>
        <dbReference type="EMBL" id="AMY98421.1"/>
    </source>
</evidence>
<dbReference type="Gene3D" id="3.40.50.720">
    <property type="entry name" value="NAD(P)-binding Rossmann-like Domain"/>
    <property type="match status" value="1"/>
</dbReference>
<dbReference type="InterPro" id="IPR036291">
    <property type="entry name" value="NAD(P)-bd_dom_sf"/>
</dbReference>
<evidence type="ECO:0000256" key="2">
    <source>
        <dbReference type="ARBA" id="ARBA00023002"/>
    </source>
</evidence>
<proteinExistence type="evidence at transcript level"/>